<dbReference type="Pfam" id="PF13432">
    <property type="entry name" value="TPR_16"/>
    <property type="match status" value="3"/>
</dbReference>
<dbReference type="InterPro" id="IPR011990">
    <property type="entry name" value="TPR-like_helical_dom_sf"/>
</dbReference>
<keyword evidence="5" id="KW-1185">Reference proteome</keyword>
<organism evidence="4 5">
    <name type="scientific">Nocardia aurantia</name>
    <dbReference type="NCBI Taxonomy" id="2585199"/>
    <lineage>
        <taxon>Bacteria</taxon>
        <taxon>Bacillati</taxon>
        <taxon>Actinomycetota</taxon>
        <taxon>Actinomycetes</taxon>
        <taxon>Mycobacteriales</taxon>
        <taxon>Nocardiaceae</taxon>
        <taxon>Nocardia</taxon>
    </lineage>
</organism>
<dbReference type="RefSeq" id="WP_153339869.1">
    <property type="nucleotide sequence ID" value="NZ_WEGI01000003.1"/>
</dbReference>
<dbReference type="Proteomes" id="UP000431401">
    <property type="component" value="Unassembled WGS sequence"/>
</dbReference>
<evidence type="ECO:0000256" key="2">
    <source>
        <dbReference type="ARBA" id="ARBA00022803"/>
    </source>
</evidence>
<gene>
    <name evidence="4" type="ORF">NRB56_15760</name>
</gene>
<feature type="repeat" description="TPR" evidence="3">
    <location>
        <begin position="487"/>
        <end position="520"/>
    </location>
</feature>
<evidence type="ECO:0000313" key="5">
    <source>
        <dbReference type="Proteomes" id="UP000431401"/>
    </source>
</evidence>
<evidence type="ECO:0000256" key="3">
    <source>
        <dbReference type="PROSITE-ProRule" id="PRU00339"/>
    </source>
</evidence>
<dbReference type="PROSITE" id="PS50005">
    <property type="entry name" value="TPR"/>
    <property type="match status" value="4"/>
</dbReference>
<dbReference type="EMBL" id="WEGI01000003">
    <property type="protein sequence ID" value="MQY26016.1"/>
    <property type="molecule type" value="Genomic_DNA"/>
</dbReference>
<dbReference type="AlphaFoldDB" id="A0A7K0DJN1"/>
<comment type="caution">
    <text evidence="4">The sequence shown here is derived from an EMBL/GenBank/DDBJ whole genome shotgun (WGS) entry which is preliminary data.</text>
</comment>
<evidence type="ECO:0000256" key="1">
    <source>
        <dbReference type="ARBA" id="ARBA00022737"/>
    </source>
</evidence>
<dbReference type="SMART" id="SM00028">
    <property type="entry name" value="TPR"/>
    <property type="match status" value="8"/>
</dbReference>
<name>A0A7K0DJN1_9NOCA</name>
<dbReference type="Gene3D" id="1.25.40.10">
    <property type="entry name" value="Tetratricopeptide repeat domain"/>
    <property type="match status" value="4"/>
</dbReference>
<dbReference type="GO" id="GO:0046813">
    <property type="term" value="P:receptor-mediated virion attachment to host cell"/>
    <property type="evidence" value="ECO:0007669"/>
    <property type="project" value="TreeGrafter"/>
</dbReference>
<keyword evidence="2 3" id="KW-0802">TPR repeat</keyword>
<protein>
    <recommendedName>
        <fullName evidence="6">Tetratricopeptide repeat protein</fullName>
    </recommendedName>
</protein>
<dbReference type="SUPFAM" id="SSF48452">
    <property type="entry name" value="TPR-like"/>
    <property type="match status" value="2"/>
</dbReference>
<reference evidence="4 5" key="1">
    <citation type="submission" date="2019-10" db="EMBL/GenBank/DDBJ databases">
        <title>Nocardia macrotermitis sp. nov. and Nocardia aurantia sp. nov., isolated from the gut of fungus growing-termite Macrotermes natalensis.</title>
        <authorList>
            <person name="Benndorf R."/>
            <person name="Schwitalla J."/>
            <person name="Martin K."/>
            <person name="De Beer W."/>
            <person name="Kaster A.-K."/>
            <person name="Vollmers J."/>
            <person name="Poulsen M."/>
            <person name="Beemelmanns C."/>
        </authorList>
    </citation>
    <scope>NUCLEOTIDE SEQUENCE [LARGE SCALE GENOMIC DNA]</scope>
    <source>
        <strain evidence="4 5">RB56</strain>
    </source>
</reference>
<dbReference type="InterPro" id="IPR019734">
    <property type="entry name" value="TPR_rpt"/>
</dbReference>
<feature type="repeat" description="TPR" evidence="3">
    <location>
        <begin position="555"/>
        <end position="588"/>
    </location>
</feature>
<feature type="repeat" description="TPR" evidence="3">
    <location>
        <begin position="589"/>
        <end position="622"/>
    </location>
</feature>
<accession>A0A7K0DJN1</accession>
<dbReference type="PANTHER" id="PTHR44858">
    <property type="entry name" value="TETRATRICOPEPTIDE REPEAT PROTEIN 6"/>
    <property type="match status" value="1"/>
</dbReference>
<dbReference type="GO" id="GO:0009279">
    <property type="term" value="C:cell outer membrane"/>
    <property type="evidence" value="ECO:0007669"/>
    <property type="project" value="TreeGrafter"/>
</dbReference>
<dbReference type="InterPro" id="IPR050498">
    <property type="entry name" value="Ycf3"/>
</dbReference>
<proteinExistence type="predicted"/>
<sequence length="704" mass="75936">MTTRTWSTAGSAVPCTVLASADADHRLRGPYSAGGAILRRLAPDLLARHPDLVARHDIELIAVAPELADRIACARATLMASAAPEERTRYYPAVYTARLAHGITDLLLEYCRELGAPQRLVIRHVELADPTDAELFAVLVRRADPAYLVLDISADGPVPARLAGALARYATECAPSPDIAGHDGLPDLTGLGLSGAAADPAVYNGLGDAERARWHDRWAAELEQRGELSLTLGIVPLLLERGTDPSGAGAVAVERALAHCTMQGFYEATVRFGRRALELLNWRTDPERSWLVTIRMCTALSALNRPAEAEELYDRACANTTLPGVHLQSAYGRAMLYTRFYADRRDHDRARTWINTAIAFASLSTEKQRRAYNLSFQENGKALIEMHTGNPAEALRLIDAGLARMTAEVDSGRFDPHRSVLAYNRAQLLARIGDPREALAAYAIVIAMDPNHSEYYGERAAVHRKLGDTEHALADYAHAIAASPPYPEVHFNRGDLLMELGDHAGALADLDRALELDDGLVDAYVNRASCRLELGDVEAAADDVAAGLSLDPDQAELHCLLGLIEQARGHREEAARAFDRAVRLNPALVAGWANAGVLAHEYGDADAAIGYLDRALELDDDPIVRANRGIAHSGRGDHAAAVADFTAAMAADPDSHAELRYRRGTAHLAADDRPAGVADLTACLAAGDPEFAALARTELDRIGE</sequence>
<evidence type="ECO:0008006" key="6">
    <source>
        <dbReference type="Google" id="ProtNLM"/>
    </source>
</evidence>
<dbReference type="OrthoDB" id="9814944at2"/>
<dbReference type="PANTHER" id="PTHR44858:SF1">
    <property type="entry name" value="UDP-N-ACETYLGLUCOSAMINE--PEPTIDE N-ACETYLGLUCOSAMINYLTRANSFERASE SPINDLY-RELATED"/>
    <property type="match status" value="1"/>
</dbReference>
<evidence type="ECO:0000313" key="4">
    <source>
        <dbReference type="EMBL" id="MQY26016.1"/>
    </source>
</evidence>
<feature type="repeat" description="TPR" evidence="3">
    <location>
        <begin position="521"/>
        <end position="554"/>
    </location>
</feature>
<keyword evidence="1" id="KW-0677">Repeat</keyword>